<dbReference type="NCBIfam" id="TIGR03696">
    <property type="entry name" value="Rhs_assc_core"/>
    <property type="match status" value="1"/>
</dbReference>
<dbReference type="HOGENOM" id="CLU_001218_1_6_6"/>
<dbReference type="Pfam" id="PF25023">
    <property type="entry name" value="TEN_YD-shell"/>
    <property type="match status" value="3"/>
</dbReference>
<dbReference type="InterPro" id="IPR031325">
    <property type="entry name" value="RHS_repeat"/>
</dbReference>
<dbReference type="InterPro" id="IPR045351">
    <property type="entry name" value="DUF6531"/>
</dbReference>
<dbReference type="Proteomes" id="UP000008881">
    <property type="component" value="Chromosome"/>
</dbReference>
<dbReference type="EMBL" id="CP002824">
    <property type="protein sequence ID" value="AEG99276.1"/>
    <property type="molecule type" value="Genomic_DNA"/>
</dbReference>
<keyword evidence="2" id="KW-0677">Repeat</keyword>
<dbReference type="OrthoDB" id="6043530at2"/>
<dbReference type="Pfam" id="PF03527">
    <property type="entry name" value="RHS"/>
    <property type="match status" value="1"/>
</dbReference>
<dbReference type="PANTHER" id="PTHR32305">
    <property type="match status" value="1"/>
</dbReference>
<evidence type="ECO:0000256" key="2">
    <source>
        <dbReference type="ARBA" id="ARBA00022737"/>
    </source>
</evidence>
<evidence type="ECO:0000313" key="6">
    <source>
        <dbReference type="EMBL" id="AEG99276.1"/>
    </source>
</evidence>
<dbReference type="PATRIC" id="fig|1028307.3.peg.4354"/>
<dbReference type="Pfam" id="PF14412">
    <property type="entry name" value="AHH"/>
    <property type="match status" value="1"/>
</dbReference>
<dbReference type="InterPro" id="IPR056823">
    <property type="entry name" value="TEN-like_YD-shell"/>
</dbReference>
<dbReference type="CDD" id="cd14740">
    <property type="entry name" value="PAAR_4"/>
    <property type="match status" value="1"/>
</dbReference>
<dbReference type="NCBIfam" id="TIGR01643">
    <property type="entry name" value="YD_repeat_2x"/>
    <property type="match status" value="8"/>
</dbReference>
<evidence type="ECO:0000256" key="1">
    <source>
        <dbReference type="ARBA" id="ARBA00009455"/>
    </source>
</evidence>
<dbReference type="eggNOG" id="COG3209">
    <property type="taxonomic scope" value="Bacteria"/>
</dbReference>
<evidence type="ECO:0000259" key="3">
    <source>
        <dbReference type="Pfam" id="PF03527"/>
    </source>
</evidence>
<feature type="domain" description="Teneurin-like YD-shell" evidence="5">
    <location>
        <begin position="897"/>
        <end position="1069"/>
    </location>
</feature>
<name>A0A0H3FXL7_KLEAK</name>
<feature type="domain" description="DUF6531" evidence="4">
    <location>
        <begin position="211"/>
        <end position="282"/>
    </location>
</feature>
<feature type="domain" description="Teneurin-like YD-shell" evidence="5">
    <location>
        <begin position="814"/>
        <end position="890"/>
    </location>
</feature>
<dbReference type="RefSeq" id="WP_015705805.1">
    <property type="nucleotide sequence ID" value="NC_015663.1"/>
</dbReference>
<dbReference type="Pfam" id="PF05593">
    <property type="entry name" value="RHS_repeat"/>
    <property type="match status" value="2"/>
</dbReference>
<evidence type="ECO:0000313" key="7">
    <source>
        <dbReference type="Proteomes" id="UP000008881"/>
    </source>
</evidence>
<dbReference type="InterPro" id="IPR032871">
    <property type="entry name" value="AHH_dom_containing"/>
</dbReference>
<accession>A0A0H3FXL7</accession>
<reference evidence="6 7" key="1">
    <citation type="journal article" date="2012" name="J. Bacteriol.">
        <title>Complete genome sequence of Enterobacter aerogenes KCTC 2190.</title>
        <authorList>
            <person name="Shin S.H."/>
            <person name="Kim S."/>
            <person name="Kim J.Y."/>
            <person name="Lee S."/>
            <person name="Um Y."/>
            <person name="Oh M.K."/>
            <person name="Kim Y.R."/>
            <person name="Lee J."/>
            <person name="Yang K.S."/>
        </authorList>
    </citation>
    <scope>NUCLEOTIDE SEQUENCE [LARGE SCALE GENOMIC DNA]</scope>
    <source>
        <strain evidence="6 7">KCTC 2190</strain>
    </source>
</reference>
<dbReference type="Gene3D" id="2.180.10.10">
    <property type="entry name" value="RHS repeat-associated core"/>
    <property type="match status" value="2"/>
</dbReference>
<dbReference type="PANTHER" id="PTHR32305:SF15">
    <property type="entry name" value="PROTEIN RHSA-RELATED"/>
    <property type="match status" value="1"/>
</dbReference>
<proteinExistence type="inferred from homology"/>
<organism evidence="6 7">
    <name type="scientific">Klebsiella aerogenes (strain ATCC 13048 / DSM 30053 / CCUG 1429 / JCM 1235 / KCTC 2190 / NBRC 13534 / NCIMB 10102 / NCTC 10006 / CDC 819-56)</name>
    <name type="common">Enterobacter aerogenes</name>
    <dbReference type="NCBI Taxonomy" id="1028307"/>
    <lineage>
        <taxon>Bacteria</taxon>
        <taxon>Pseudomonadati</taxon>
        <taxon>Pseudomonadota</taxon>
        <taxon>Gammaproteobacteria</taxon>
        <taxon>Enterobacterales</taxon>
        <taxon>Enterobacteriaceae</taxon>
        <taxon>Klebsiella/Raoultella group</taxon>
        <taxon>Klebsiella</taxon>
    </lineage>
</organism>
<dbReference type="GeneID" id="93312549"/>
<feature type="domain" description="RHS protein conserved region" evidence="3">
    <location>
        <begin position="1139"/>
        <end position="1169"/>
    </location>
</feature>
<keyword evidence="7" id="KW-1185">Reference proteome</keyword>
<dbReference type="InterPro" id="IPR050708">
    <property type="entry name" value="T6SS_VgrG/RHS"/>
</dbReference>
<protein>
    <submittedName>
        <fullName evidence="6">RhsD protein</fullName>
    </submittedName>
</protein>
<dbReference type="PRINTS" id="PR00394">
    <property type="entry name" value="RHSPROTEIN"/>
</dbReference>
<dbReference type="InterPro" id="IPR001826">
    <property type="entry name" value="RHS"/>
</dbReference>
<sequence length="1361" mass="154036">MHSGAHFDPQLGLDIHTYPWPLPTPHIGIVFDVFDYLPLLGTTVHVNSIKRASAGTGGIAVHIPVGGVWVPPLRAPGGPQMEDELFMGSKTVAVDGEPFSRIGMPVLSCNILGMVPPFRLKRLSKPKPLSLTLPLTFNLAIPNNVIVGGPPTINLMALLMRAGLSGLGKGLKKVKKTPQWRLFMRRFKKLRQKLFRNMDPGVLKCRVLRAEPVDIRDGSVSLEHEDFLLPGRLPLAWTRSYSSADLDEEGLCGYGWSTPADTRLEILADEGVAVLTQPEGMTLFAALPQSDGREQGIVGLPDGSRLWRETRNGECFWHVEQEGSARLQFRGKCGRLAIYRLADRNGNGWQFDWQGRELERIREFSTRGMSGREILVTWQDGRLRALRLRNALDDEITPLTRYEYDSDNQLSAEIDALSHPRRFYYQQRHMTSHVDRNGQGFHYQFNDEWRVVHAWGDGGVWDYHFAWHDLLNEVEITDSNGHVTSVSFDDNGLPVSEIDPTGGNTVFHYDDFGRTVELIEPDGSTRRWEYDEQGRMIAEHLPDGSQIQAAYNEDGDLLTLIDEKGACWRSDYDERGNLLAGTDPTGVTSRYQYDEYGQLSAADVPGSGQSRYRYDRFGFLQALSQAGAGTTQLRHSARGTLLERIDAGGGSSRFHWDSKDRLVVMVNPQGGEIRVAYDREDSPLHFTDEAGQITRFRYNRTGMLAACETPDGATLSYQYDLEDRLLAVINQNGQRWQLDRDALGRIAAETDYWGQITRYGWDKGNRLISREDPLGRLVRYGYDRGGRLSERRSGDTLQAKYHYDPCGRMVLCENPWRRLAWRYDDAGRVLLEEQDGFQLHYGYNERGLLVSRRSDSGHQVRYAMDEYDRLSQIQLNDDAPIVLGYDEAGRRVSEQLSAEVTRHFTYDRLGQLTSQQVLQNDLPLFASGFSWDRLGNLTRRDDSLWGSDRYAYDPVGRLTAHTAPDGTLRQFVQDAAGSHLQTQTRAVNESAGGWFREGQQRGVRYVFDRAGELRQRRDVRHNGEKEDFSWDDNRQLVAVRKGERLVRYGYDGLGRRVFKQTAEETRWFYWQGDALAGETVTITREPLAAQSIFDTGSRLQRQKAQETLFSSMREYVYYPGSFQPLALLTQEAGRKESWHYHCDPNGAPVRLTSLQGEIVWSEKTGVWGEKGEVYADRISNPLRFQGQYFDAETGLHYNRHRYYDPEIAGFISQDPIGLAGGLNVYQYAPNPLGWVDPWGLSCSSDARALRANMVAAGKSEPSFKNSAHHIVMSNSKDQRMVALQNQMSKLGIDINTAENGIFLPSNSKVIVPAGNKLPNHASIHTNAYKQKVYDRLSIKNNSGDFISELNRINTEIANGTF</sequence>
<dbReference type="InterPro" id="IPR006530">
    <property type="entry name" value="YD"/>
</dbReference>
<gene>
    <name evidence="6" type="ordered locus">EAE_21875</name>
</gene>
<dbReference type="KEGG" id="eae:EAE_21875"/>
<comment type="similarity">
    <text evidence="1">Belongs to the RHS family.</text>
</comment>
<evidence type="ECO:0000259" key="5">
    <source>
        <dbReference type="Pfam" id="PF25023"/>
    </source>
</evidence>
<feature type="domain" description="Teneurin-like YD-shell" evidence="5">
    <location>
        <begin position="548"/>
        <end position="751"/>
    </location>
</feature>
<evidence type="ECO:0000259" key="4">
    <source>
        <dbReference type="Pfam" id="PF20148"/>
    </source>
</evidence>
<dbReference type="Pfam" id="PF20148">
    <property type="entry name" value="DUF6531"/>
    <property type="match status" value="1"/>
</dbReference>
<dbReference type="InterPro" id="IPR022385">
    <property type="entry name" value="Rhs_assc_core"/>
</dbReference>